<sequence length="339" mass="38600">MVKIVKKIVAKIGEGIKNASDIGYHIVILCLSAGIAISLPTVARSFLTYWTRVEKEKMSIVALEIGVAALLIVVMTYIRRSWQDRKLAKMAIDAGFVSFFPKRARRAEDGIRKLRQTQGRGRTVLVIGSSGYDTLRDQVGDLSTILDKCLGANIMLVNPFSQGASARIRAIADPLMSIEKYRAGVRQSIELLKRLQGVGKSVKLKLYSDPPLLKLVILGDYLWMQHYHTDLDIQEMPEYVLRHNANDHGLYTLCYQYFMQRWEQTDIPEYDLVTDELVYRDKNGREIRREQFWPDDVPQGIEQGREIPLLDSTPHTPMTRPVLEHAMCRTANEIARPLA</sequence>
<evidence type="ECO:0000313" key="2">
    <source>
        <dbReference type="EMBL" id="WNM63698.1"/>
    </source>
</evidence>
<feature type="transmembrane region" description="Helical" evidence="1">
    <location>
        <begin position="21"/>
        <end position="39"/>
    </location>
</feature>
<keyword evidence="1" id="KW-1133">Transmembrane helix</keyword>
<dbReference type="Proteomes" id="UP001302494">
    <property type="component" value="Chromosome"/>
</dbReference>
<dbReference type="KEGG" id="nneo:PQG83_08070"/>
<protein>
    <submittedName>
        <fullName evidence="2">Uncharacterized protein</fullName>
    </submittedName>
</protein>
<keyword evidence="3" id="KW-1185">Reference proteome</keyword>
<evidence type="ECO:0000256" key="1">
    <source>
        <dbReference type="SAM" id="Phobius"/>
    </source>
</evidence>
<dbReference type="AlphaFoldDB" id="A0AA96GM40"/>
<dbReference type="RefSeq" id="WP_312748384.1">
    <property type="nucleotide sequence ID" value="NZ_CP116968.1"/>
</dbReference>
<keyword evidence="1" id="KW-0812">Transmembrane</keyword>
<name>A0AA96GM40_9BACT</name>
<dbReference type="EMBL" id="CP116968">
    <property type="protein sequence ID" value="WNM63698.1"/>
    <property type="molecule type" value="Genomic_DNA"/>
</dbReference>
<organism evidence="2 3">
    <name type="scientific">Candidatus Nitrospira neomarina</name>
    <dbReference type="NCBI Taxonomy" id="3020899"/>
    <lineage>
        <taxon>Bacteria</taxon>
        <taxon>Pseudomonadati</taxon>
        <taxon>Nitrospirota</taxon>
        <taxon>Nitrospiria</taxon>
        <taxon>Nitrospirales</taxon>
        <taxon>Nitrospiraceae</taxon>
        <taxon>Nitrospira</taxon>
    </lineage>
</organism>
<gene>
    <name evidence="2" type="ORF">PQG83_08070</name>
</gene>
<proteinExistence type="predicted"/>
<evidence type="ECO:0000313" key="3">
    <source>
        <dbReference type="Proteomes" id="UP001302494"/>
    </source>
</evidence>
<feature type="transmembrane region" description="Helical" evidence="1">
    <location>
        <begin position="59"/>
        <end position="78"/>
    </location>
</feature>
<reference evidence="2 3" key="1">
    <citation type="submission" date="2023-01" db="EMBL/GenBank/DDBJ databases">
        <title>Cultivation and genomic characterization of new, ubiquitous marine nitrite-oxidizing bacteria from the Nitrospirales.</title>
        <authorList>
            <person name="Mueller A.J."/>
            <person name="Daebeler A."/>
            <person name="Herbold C.W."/>
            <person name="Kirkegaard R.H."/>
            <person name="Daims H."/>
        </authorList>
    </citation>
    <scope>NUCLEOTIDE SEQUENCE [LARGE SCALE GENOMIC DNA]</scope>
    <source>
        <strain evidence="2 3">DK</strain>
    </source>
</reference>
<accession>A0AA96GM40</accession>
<keyword evidence="1" id="KW-0472">Membrane</keyword>